<evidence type="ECO:0000256" key="9">
    <source>
        <dbReference type="ARBA" id="ARBA00023170"/>
    </source>
</evidence>
<dbReference type="InterPro" id="IPR004390">
    <property type="entry name" value="SR_rcpt_FtsY"/>
</dbReference>
<dbReference type="NCBIfam" id="TIGR00064">
    <property type="entry name" value="ftsY"/>
    <property type="match status" value="1"/>
</dbReference>
<keyword evidence="6" id="KW-0378">Hydrolase</keyword>
<evidence type="ECO:0000256" key="8">
    <source>
        <dbReference type="ARBA" id="ARBA00023136"/>
    </source>
</evidence>
<evidence type="ECO:0000256" key="6">
    <source>
        <dbReference type="ARBA" id="ARBA00022801"/>
    </source>
</evidence>
<comment type="subcellular location">
    <subcellularLocation>
        <location evidence="1">Cell membrane</location>
        <topology evidence="1">Peripheral membrane protein</topology>
        <orientation evidence="1">Cytoplasmic side</orientation>
    </subcellularLocation>
</comment>
<dbReference type="GO" id="GO:0005737">
    <property type="term" value="C:cytoplasm"/>
    <property type="evidence" value="ECO:0007669"/>
    <property type="project" value="UniProtKB-ARBA"/>
</dbReference>
<proteinExistence type="inferred from homology"/>
<accession>A0A7C4FBU9</accession>
<reference evidence="11" key="1">
    <citation type="journal article" date="2020" name="mSystems">
        <title>Genome- and Community-Level Interaction Insights into Carbon Utilization and Element Cycling Functions of Hydrothermarchaeota in Hydrothermal Sediment.</title>
        <authorList>
            <person name="Zhou Z."/>
            <person name="Liu Y."/>
            <person name="Xu W."/>
            <person name="Pan J."/>
            <person name="Luo Z.H."/>
            <person name="Li M."/>
        </authorList>
    </citation>
    <scope>NUCLEOTIDE SEQUENCE [LARGE SCALE GENOMIC DNA]</scope>
    <source>
        <strain evidence="11">SpSt-732</strain>
    </source>
</reference>
<dbReference type="InterPro" id="IPR036225">
    <property type="entry name" value="SRP/SRP_N"/>
</dbReference>
<dbReference type="InterPro" id="IPR003593">
    <property type="entry name" value="AAA+_ATPase"/>
</dbReference>
<evidence type="ECO:0000256" key="3">
    <source>
        <dbReference type="ARBA" id="ARBA00022475"/>
    </source>
</evidence>
<dbReference type="InterPro" id="IPR013822">
    <property type="entry name" value="Signal_recog_particl_SRP54_hlx"/>
</dbReference>
<dbReference type="InterPro" id="IPR000897">
    <property type="entry name" value="SRP54_GTPase_dom"/>
</dbReference>
<keyword evidence="4" id="KW-0963">Cytoplasm</keyword>
<dbReference type="GO" id="GO:0005047">
    <property type="term" value="F:signal recognition particle binding"/>
    <property type="evidence" value="ECO:0007669"/>
    <property type="project" value="TreeGrafter"/>
</dbReference>
<dbReference type="PANTHER" id="PTHR43134:SF1">
    <property type="entry name" value="SIGNAL RECOGNITION PARTICLE RECEPTOR SUBUNIT ALPHA"/>
    <property type="match status" value="1"/>
</dbReference>
<keyword evidence="5" id="KW-0547">Nucleotide-binding</keyword>
<evidence type="ECO:0000256" key="4">
    <source>
        <dbReference type="ARBA" id="ARBA00022490"/>
    </source>
</evidence>
<dbReference type="PANTHER" id="PTHR43134">
    <property type="entry name" value="SIGNAL RECOGNITION PARTICLE RECEPTOR SUBUNIT ALPHA"/>
    <property type="match status" value="1"/>
</dbReference>
<evidence type="ECO:0000313" key="11">
    <source>
        <dbReference type="EMBL" id="HGI87278.1"/>
    </source>
</evidence>
<protein>
    <submittedName>
        <fullName evidence="11">Signal recognition particle-docking protein FtsY</fullName>
    </submittedName>
</protein>
<evidence type="ECO:0000259" key="10">
    <source>
        <dbReference type="PROSITE" id="PS00300"/>
    </source>
</evidence>
<keyword evidence="7" id="KW-0342">GTP-binding</keyword>
<dbReference type="Gene3D" id="3.40.50.300">
    <property type="entry name" value="P-loop containing nucleotide triphosphate hydrolases"/>
    <property type="match status" value="1"/>
</dbReference>
<dbReference type="SUPFAM" id="SSF52540">
    <property type="entry name" value="P-loop containing nucleoside triphosphate hydrolases"/>
    <property type="match status" value="1"/>
</dbReference>
<keyword evidence="9" id="KW-0675">Receptor</keyword>
<dbReference type="Pfam" id="PF02881">
    <property type="entry name" value="SRP54_N"/>
    <property type="match status" value="1"/>
</dbReference>
<dbReference type="GO" id="GO:0006614">
    <property type="term" value="P:SRP-dependent cotranslational protein targeting to membrane"/>
    <property type="evidence" value="ECO:0007669"/>
    <property type="project" value="InterPro"/>
</dbReference>
<dbReference type="SUPFAM" id="SSF47364">
    <property type="entry name" value="Domain of the SRP/SRP receptor G-proteins"/>
    <property type="match status" value="1"/>
</dbReference>
<keyword evidence="3" id="KW-1003">Cell membrane</keyword>
<keyword evidence="8" id="KW-0472">Membrane</keyword>
<dbReference type="EMBL" id="DTFF01000022">
    <property type="protein sequence ID" value="HGI87278.1"/>
    <property type="molecule type" value="Genomic_DNA"/>
</dbReference>
<evidence type="ECO:0000256" key="5">
    <source>
        <dbReference type="ARBA" id="ARBA00022741"/>
    </source>
</evidence>
<dbReference type="InterPro" id="IPR027417">
    <property type="entry name" value="P-loop_NTPase"/>
</dbReference>
<evidence type="ECO:0000256" key="1">
    <source>
        <dbReference type="ARBA" id="ARBA00004413"/>
    </source>
</evidence>
<sequence>MFAKIKKVLKDFAEHIQGAILYRTLDEEDIEKYCNEMLMRLVEADVAYEVAERITGSIRQQLIGLKIRRGDDATKRVEEVVKESIASILSAVGSFNLMNFIKLVLARESPVKLMFMGVNGVGKTTTIAKIAYKLKSEGLKPVVIAADTFRAGAQEQLRKHAERISIAFFGGRYGSDPAATALDGVIHAQRNGFNIALIDTAGRMHVDVDLMNELRKVARVVKPHIRLLVLDALTGNDALEQLKKFEEAIGVDAVILTKVDADANGGAALSVIVGVGKPIAYLGVGQRYEDLIEYDPGIILKMLFK</sequence>
<dbReference type="InterPro" id="IPR042101">
    <property type="entry name" value="SRP54_N_sf"/>
</dbReference>
<dbReference type="SMART" id="SM00963">
    <property type="entry name" value="SRP54_N"/>
    <property type="match status" value="1"/>
</dbReference>
<organism evidence="11">
    <name type="scientific">Ignisphaera aggregans</name>
    <dbReference type="NCBI Taxonomy" id="334771"/>
    <lineage>
        <taxon>Archaea</taxon>
        <taxon>Thermoproteota</taxon>
        <taxon>Thermoprotei</taxon>
        <taxon>Desulfurococcales</taxon>
        <taxon>Desulfurococcaceae</taxon>
        <taxon>Ignisphaera</taxon>
    </lineage>
</organism>
<dbReference type="AlphaFoldDB" id="A0A7C4FBU9"/>
<dbReference type="PROSITE" id="PS00300">
    <property type="entry name" value="SRP54"/>
    <property type="match status" value="1"/>
</dbReference>
<dbReference type="GO" id="GO:0005886">
    <property type="term" value="C:plasma membrane"/>
    <property type="evidence" value="ECO:0007669"/>
    <property type="project" value="UniProtKB-SubCell"/>
</dbReference>
<dbReference type="SMART" id="SM00962">
    <property type="entry name" value="SRP54"/>
    <property type="match status" value="1"/>
</dbReference>
<evidence type="ECO:0000256" key="2">
    <source>
        <dbReference type="ARBA" id="ARBA00008531"/>
    </source>
</evidence>
<comment type="caution">
    <text evidence="11">The sequence shown here is derived from an EMBL/GenBank/DDBJ whole genome shotgun (WGS) entry which is preliminary data.</text>
</comment>
<dbReference type="GO" id="GO:0003924">
    <property type="term" value="F:GTPase activity"/>
    <property type="evidence" value="ECO:0007669"/>
    <property type="project" value="TreeGrafter"/>
</dbReference>
<name>A0A7C4FBU9_9CREN</name>
<dbReference type="Gene3D" id="1.20.120.140">
    <property type="entry name" value="Signal recognition particle SRP54, nucleotide-binding domain"/>
    <property type="match status" value="1"/>
</dbReference>
<comment type="similarity">
    <text evidence="2">Belongs to the GTP-binding SRP family.</text>
</comment>
<dbReference type="GO" id="GO:0005525">
    <property type="term" value="F:GTP binding"/>
    <property type="evidence" value="ECO:0007669"/>
    <property type="project" value="UniProtKB-KW"/>
</dbReference>
<dbReference type="SMART" id="SM00382">
    <property type="entry name" value="AAA"/>
    <property type="match status" value="1"/>
</dbReference>
<gene>
    <name evidence="11" type="primary">ftsY</name>
    <name evidence="11" type="ORF">ENV14_02620</name>
</gene>
<evidence type="ECO:0000256" key="7">
    <source>
        <dbReference type="ARBA" id="ARBA00023134"/>
    </source>
</evidence>
<feature type="domain" description="SRP54-type proteins GTP-binding" evidence="10">
    <location>
        <begin position="278"/>
        <end position="291"/>
    </location>
</feature>
<dbReference type="Pfam" id="PF00448">
    <property type="entry name" value="SRP54"/>
    <property type="match status" value="1"/>
</dbReference>